<dbReference type="InterPro" id="IPR038538">
    <property type="entry name" value="MTERF_sf"/>
</dbReference>
<dbReference type="Pfam" id="PF02536">
    <property type="entry name" value="mTERF"/>
    <property type="match status" value="1"/>
</dbReference>
<feature type="region of interest" description="Disordered" evidence="4">
    <location>
        <begin position="1"/>
        <end position="20"/>
    </location>
</feature>
<evidence type="ECO:0000313" key="6">
    <source>
        <dbReference type="Proteomes" id="UP000834106"/>
    </source>
</evidence>
<feature type="region of interest" description="Disordered" evidence="4">
    <location>
        <begin position="115"/>
        <end position="153"/>
    </location>
</feature>
<name>A0AAD1YZK8_9LAMI</name>
<reference evidence="5" key="1">
    <citation type="submission" date="2023-05" db="EMBL/GenBank/DDBJ databases">
        <authorList>
            <person name="Huff M."/>
        </authorList>
    </citation>
    <scope>NUCLEOTIDE SEQUENCE</scope>
</reference>
<keyword evidence="2" id="KW-0806">Transcription termination</keyword>
<dbReference type="PANTHER" id="PTHR13068">
    <property type="entry name" value="CGI-12 PROTEIN-RELATED"/>
    <property type="match status" value="1"/>
</dbReference>
<keyword evidence="6" id="KW-1185">Reference proteome</keyword>
<feature type="region of interest" description="Disordered" evidence="4">
    <location>
        <begin position="165"/>
        <end position="216"/>
    </location>
</feature>
<evidence type="ECO:0000313" key="5">
    <source>
        <dbReference type="EMBL" id="CAI9760382.1"/>
    </source>
</evidence>
<feature type="compositionally biased region" description="Basic and acidic residues" evidence="4">
    <location>
        <begin position="7"/>
        <end position="20"/>
    </location>
</feature>
<evidence type="ECO:0000256" key="3">
    <source>
        <dbReference type="ARBA" id="ARBA00022946"/>
    </source>
</evidence>
<accession>A0AAD1YZK8</accession>
<comment type="similarity">
    <text evidence="1">Belongs to the mTERF family.</text>
</comment>
<gene>
    <name evidence="5" type="ORF">FPE_LOCUS7812</name>
</gene>
<keyword evidence="2" id="KW-0805">Transcription regulation</keyword>
<evidence type="ECO:0008006" key="7">
    <source>
        <dbReference type="Google" id="ProtNLM"/>
    </source>
</evidence>
<keyword evidence="3" id="KW-0809">Transit peptide</keyword>
<dbReference type="SMART" id="SM00733">
    <property type="entry name" value="Mterf"/>
    <property type="match status" value="7"/>
</dbReference>
<evidence type="ECO:0000256" key="1">
    <source>
        <dbReference type="ARBA" id="ARBA00007692"/>
    </source>
</evidence>
<dbReference type="Gene3D" id="1.25.70.10">
    <property type="entry name" value="Transcription termination factor 3, mitochondrial"/>
    <property type="match status" value="1"/>
</dbReference>
<dbReference type="GO" id="GO:0003676">
    <property type="term" value="F:nucleic acid binding"/>
    <property type="evidence" value="ECO:0007669"/>
    <property type="project" value="InterPro"/>
</dbReference>
<dbReference type="AlphaFoldDB" id="A0AAD1YZK8"/>
<organism evidence="5 6">
    <name type="scientific">Fraxinus pennsylvanica</name>
    <dbReference type="NCBI Taxonomy" id="56036"/>
    <lineage>
        <taxon>Eukaryota</taxon>
        <taxon>Viridiplantae</taxon>
        <taxon>Streptophyta</taxon>
        <taxon>Embryophyta</taxon>
        <taxon>Tracheophyta</taxon>
        <taxon>Spermatophyta</taxon>
        <taxon>Magnoliopsida</taxon>
        <taxon>eudicotyledons</taxon>
        <taxon>Gunneridae</taxon>
        <taxon>Pentapetalae</taxon>
        <taxon>asterids</taxon>
        <taxon>lamiids</taxon>
        <taxon>Lamiales</taxon>
        <taxon>Oleaceae</taxon>
        <taxon>Oleeae</taxon>
        <taxon>Fraxinus</taxon>
    </lineage>
</organism>
<feature type="compositionally biased region" description="Polar residues" evidence="4">
    <location>
        <begin position="194"/>
        <end position="204"/>
    </location>
</feature>
<dbReference type="FunFam" id="1.25.70.10:FF:000006">
    <property type="entry name" value="Transcription termination factor MTERF9, chloroplastic"/>
    <property type="match status" value="1"/>
</dbReference>
<protein>
    <recommendedName>
        <fullName evidence="7">Transcription termination factor MTERF9, chloroplastic</fullName>
    </recommendedName>
</protein>
<proteinExistence type="inferred from homology"/>
<sequence>MTSRQWLNERTEPHTSEQEDKMEIKDEFKIIVRVLEYILLCLTDSSTLNPNIEMAVLSLFSPTFNRSNSYILLNFFTSLQNFCGDSQFNLKAKGRINRVYCRKIRVVSSHSNPKILKRNRKSRYGQPVSPYDSEEDVDDEDSGGDVDESDDDWISNDEFADIKISETDRQRLKMQNSTKMKQGSCRDLKRVGGASSSNSGQNLKTRQHKLGINNGKDILKKRESGISYNNSRQSASIGSLGDIREKEAESSSKNRFSYLSEELDLDERWFPLLDYLSTFGLKESHFIQMYERHMPSLQINVDSAEERLGYLLSVGVKHRDIRKIILRQPQILGYTVENNLKSHVAFLGSLGIPESRIGKIITATPSLFSYSIDNSLRPTVKYLLEEIGIKTADLSKVVQLSPQILVQRIDNTWNIRYNFLRKELGAPRESIVKMVTKHPQILHYSIEDGLRPRINFLRSIGMRNSDILKVSTSLTQVFSLSLEGNLKPKYMYLINELRNEVHSLTKYPTYLSLSLDQRIRPRHRFLVSLKKALKGPFPLSSLVPTDESFCQQWAGTSLDKYLDFRKRLLLKEFAKKALEHLGESDVQETYHGTSPGYF</sequence>
<evidence type="ECO:0000256" key="2">
    <source>
        <dbReference type="ARBA" id="ARBA00022472"/>
    </source>
</evidence>
<dbReference type="EMBL" id="OU503039">
    <property type="protein sequence ID" value="CAI9760382.1"/>
    <property type="molecule type" value="Genomic_DNA"/>
</dbReference>
<feature type="compositionally biased region" description="Acidic residues" evidence="4">
    <location>
        <begin position="132"/>
        <end position="153"/>
    </location>
</feature>
<dbReference type="InterPro" id="IPR003690">
    <property type="entry name" value="MTERF"/>
</dbReference>
<dbReference type="PANTHER" id="PTHR13068:SF151">
    <property type="entry name" value="TRANSCRIPTION TERMINATION FACTOR MTERF9, CHLOROPLASTIC"/>
    <property type="match status" value="1"/>
</dbReference>
<dbReference type="Proteomes" id="UP000834106">
    <property type="component" value="Chromosome 4"/>
</dbReference>
<keyword evidence="2" id="KW-0804">Transcription</keyword>
<dbReference type="GO" id="GO:0006353">
    <property type="term" value="P:DNA-templated transcription termination"/>
    <property type="evidence" value="ECO:0007669"/>
    <property type="project" value="UniProtKB-KW"/>
</dbReference>
<evidence type="ECO:0000256" key="4">
    <source>
        <dbReference type="SAM" id="MobiDB-lite"/>
    </source>
</evidence>
<dbReference type="GO" id="GO:0032502">
    <property type="term" value="P:developmental process"/>
    <property type="evidence" value="ECO:0007669"/>
    <property type="project" value="TreeGrafter"/>
</dbReference>